<evidence type="ECO:0008006" key="3">
    <source>
        <dbReference type="Google" id="ProtNLM"/>
    </source>
</evidence>
<evidence type="ECO:0000313" key="2">
    <source>
        <dbReference type="Proteomes" id="UP000238205"/>
    </source>
</evidence>
<gene>
    <name evidence="1" type="ORF">CLV38_1395</name>
</gene>
<organism evidence="1 2">
    <name type="scientific">Alkalibacterium olivapovliticus</name>
    <dbReference type="NCBI Taxonomy" id="99907"/>
    <lineage>
        <taxon>Bacteria</taxon>
        <taxon>Bacillati</taxon>
        <taxon>Bacillota</taxon>
        <taxon>Bacilli</taxon>
        <taxon>Lactobacillales</taxon>
        <taxon>Carnobacteriaceae</taxon>
        <taxon>Alkalibacterium</taxon>
    </lineage>
</organism>
<evidence type="ECO:0000313" key="1">
    <source>
        <dbReference type="EMBL" id="PRY74749.1"/>
    </source>
</evidence>
<protein>
    <recommendedName>
        <fullName evidence="3">Helix-turn-helix protein</fullName>
    </recommendedName>
</protein>
<name>A0A2T0VTS4_9LACT</name>
<dbReference type="AlphaFoldDB" id="A0A2T0VTS4"/>
<sequence>MIKSESKITIQMDKEIIDQIVKDEVKNRLEQQFELHKFFYTMKDLRFMTGLSEASIYKYMFPDPRLPKRKIGNKWLFKVNEMNDFLNIWIDQFPND</sequence>
<dbReference type="EMBL" id="PVTO01000039">
    <property type="protein sequence ID" value="PRY74749.1"/>
    <property type="molecule type" value="Genomic_DNA"/>
</dbReference>
<keyword evidence="2" id="KW-1185">Reference proteome</keyword>
<comment type="caution">
    <text evidence="1">The sequence shown here is derived from an EMBL/GenBank/DDBJ whole genome shotgun (WGS) entry which is preliminary data.</text>
</comment>
<accession>A0A2T0VTS4</accession>
<dbReference type="RefSeq" id="WP_106196195.1">
    <property type="nucleotide sequence ID" value="NZ_PVTO01000039.1"/>
</dbReference>
<reference evidence="1 2" key="1">
    <citation type="submission" date="2018-03" db="EMBL/GenBank/DDBJ databases">
        <title>Genomic Encyclopedia of Archaeal and Bacterial Type Strains, Phase II (KMG-II): from individual species to whole genera.</title>
        <authorList>
            <person name="Goeker M."/>
        </authorList>
    </citation>
    <scope>NUCLEOTIDE SEQUENCE [LARGE SCALE GENOMIC DNA]</scope>
    <source>
        <strain evidence="1 2">DSM 13175</strain>
    </source>
</reference>
<dbReference type="OrthoDB" id="2167122at2"/>
<proteinExistence type="predicted"/>
<dbReference type="Proteomes" id="UP000238205">
    <property type="component" value="Unassembled WGS sequence"/>
</dbReference>